<evidence type="ECO:0000259" key="5">
    <source>
        <dbReference type="PROSITE" id="PS50931"/>
    </source>
</evidence>
<feature type="domain" description="HTH lysR-type" evidence="5">
    <location>
        <begin position="5"/>
        <end position="62"/>
    </location>
</feature>
<dbReference type="PANTHER" id="PTHR30346:SF0">
    <property type="entry name" value="HCA OPERON TRANSCRIPTIONAL ACTIVATOR HCAR"/>
    <property type="match status" value="1"/>
</dbReference>
<dbReference type="GO" id="GO:0003700">
    <property type="term" value="F:DNA-binding transcription factor activity"/>
    <property type="evidence" value="ECO:0007669"/>
    <property type="project" value="InterPro"/>
</dbReference>
<dbReference type="RefSeq" id="WP_350353132.1">
    <property type="nucleotide sequence ID" value="NZ_CP158357.1"/>
</dbReference>
<dbReference type="InterPro" id="IPR036390">
    <property type="entry name" value="WH_DNA-bd_sf"/>
</dbReference>
<dbReference type="GO" id="GO:0032993">
    <property type="term" value="C:protein-DNA complex"/>
    <property type="evidence" value="ECO:0007669"/>
    <property type="project" value="TreeGrafter"/>
</dbReference>
<sequence length="308" mass="33541">MADELELRLLRHFVTVAEELHFRRAAERLFIAQQALSRDIRRLEDRIGTPLLIRSTRSVDLTDAGRRLLPRAKELLALHDLALRELRDHEPLVVDVVDAELTPALVLEAVRSQAPGSEFIARFGQRGGGRGGSADVVFDRVSRPSPEMSTQLVRFEPLAVLVPDGHPLASRDIVPFEDLRGTRVCSRAGGHVTEGWIDATAQLLAPFGIDPAIGHPVVAGGEELAQHLRLRSAPVLALASQRPVDGAVLLPVVDPVPLFPWAMSWRSDLDHPALAELRAAAASLSAANGWLEVPDGAWLPSPESRSGR</sequence>
<reference evidence="6" key="1">
    <citation type="submission" date="2024-06" db="EMBL/GenBank/DDBJ databases">
        <title>Draft genome sequence of Microbacterium sp. strain A8/3-1, isolated from Oxytropis tragacanthoides Fisch. ex DC. Root nodules in the Altai region of Russia.</title>
        <authorList>
            <person name="Sazanova A."/>
            <person name="Guro P."/>
            <person name="Kuznetsova I."/>
            <person name="Belimov A."/>
            <person name="Safronova V."/>
        </authorList>
    </citation>
    <scope>NUCLEOTIDE SEQUENCE</scope>
    <source>
        <strain evidence="6">A8/3-1</strain>
    </source>
</reference>
<evidence type="ECO:0000256" key="1">
    <source>
        <dbReference type="ARBA" id="ARBA00009437"/>
    </source>
</evidence>
<keyword evidence="2" id="KW-0805">Transcription regulation</keyword>
<dbReference type="InterPro" id="IPR000847">
    <property type="entry name" value="LysR_HTH_N"/>
</dbReference>
<evidence type="ECO:0000256" key="4">
    <source>
        <dbReference type="ARBA" id="ARBA00023163"/>
    </source>
</evidence>
<keyword evidence="3" id="KW-0238">DNA-binding</keyword>
<dbReference type="SUPFAM" id="SSF53850">
    <property type="entry name" value="Periplasmic binding protein-like II"/>
    <property type="match status" value="1"/>
</dbReference>
<gene>
    <name evidence="6" type="ORF">ABS642_09510</name>
</gene>
<dbReference type="Gene3D" id="3.40.190.10">
    <property type="entry name" value="Periplasmic binding protein-like II"/>
    <property type="match status" value="2"/>
</dbReference>
<dbReference type="PANTHER" id="PTHR30346">
    <property type="entry name" value="TRANSCRIPTIONAL DUAL REGULATOR HCAR-RELATED"/>
    <property type="match status" value="1"/>
</dbReference>
<evidence type="ECO:0000313" key="6">
    <source>
        <dbReference type="EMBL" id="XBX80308.1"/>
    </source>
</evidence>
<name>A0AAU7W2Z8_9MICO</name>
<dbReference type="InterPro" id="IPR036388">
    <property type="entry name" value="WH-like_DNA-bd_sf"/>
</dbReference>
<dbReference type="FunFam" id="1.10.10.10:FF:000001">
    <property type="entry name" value="LysR family transcriptional regulator"/>
    <property type="match status" value="1"/>
</dbReference>
<dbReference type="GO" id="GO:0003677">
    <property type="term" value="F:DNA binding"/>
    <property type="evidence" value="ECO:0007669"/>
    <property type="project" value="UniProtKB-KW"/>
</dbReference>
<dbReference type="PRINTS" id="PR00039">
    <property type="entry name" value="HTHLYSR"/>
</dbReference>
<dbReference type="EMBL" id="CP158357">
    <property type="protein sequence ID" value="XBX80308.1"/>
    <property type="molecule type" value="Genomic_DNA"/>
</dbReference>
<evidence type="ECO:0000256" key="2">
    <source>
        <dbReference type="ARBA" id="ARBA00023015"/>
    </source>
</evidence>
<protein>
    <submittedName>
        <fullName evidence="6">LysR family transcriptional regulator</fullName>
    </submittedName>
</protein>
<dbReference type="Pfam" id="PF00126">
    <property type="entry name" value="HTH_1"/>
    <property type="match status" value="1"/>
</dbReference>
<accession>A0AAU7W2Z8</accession>
<dbReference type="PROSITE" id="PS50931">
    <property type="entry name" value="HTH_LYSR"/>
    <property type="match status" value="1"/>
</dbReference>
<dbReference type="AlphaFoldDB" id="A0AAU7W2Z8"/>
<dbReference type="InterPro" id="IPR005119">
    <property type="entry name" value="LysR_subst-bd"/>
</dbReference>
<dbReference type="SUPFAM" id="SSF46785">
    <property type="entry name" value="Winged helix' DNA-binding domain"/>
    <property type="match status" value="1"/>
</dbReference>
<keyword evidence="4" id="KW-0804">Transcription</keyword>
<comment type="similarity">
    <text evidence="1">Belongs to the LysR transcriptional regulatory family.</text>
</comment>
<dbReference type="Gene3D" id="1.10.10.10">
    <property type="entry name" value="Winged helix-like DNA-binding domain superfamily/Winged helix DNA-binding domain"/>
    <property type="match status" value="1"/>
</dbReference>
<dbReference type="Pfam" id="PF03466">
    <property type="entry name" value="LysR_substrate"/>
    <property type="match status" value="1"/>
</dbReference>
<evidence type="ECO:0000256" key="3">
    <source>
        <dbReference type="ARBA" id="ARBA00023125"/>
    </source>
</evidence>
<organism evidence="6">
    <name type="scientific">Microbacterium sp. A8/3-1</name>
    <dbReference type="NCBI Taxonomy" id="3160749"/>
    <lineage>
        <taxon>Bacteria</taxon>
        <taxon>Bacillati</taxon>
        <taxon>Actinomycetota</taxon>
        <taxon>Actinomycetes</taxon>
        <taxon>Micrococcales</taxon>
        <taxon>Microbacteriaceae</taxon>
        <taxon>Microbacterium</taxon>
    </lineage>
</organism>
<proteinExistence type="inferred from homology"/>